<sequence>MVAIDKALVYDSNGSTEVHKYESCHDNEIFNMFTQKEQYTELLEDTSEPHLVQQDDSNVILVDSSMAPSRGELEQHHATVEETHTFFESLYNNLVTEVEKVNTVNRKMKETNANLNTELARYNGQEKCFEFNQEKFEKLESSYKKLVYQEQCITKKINVLHLSSAKQITTLNKKIANLNNYLSKEKSIVSYLQEERKKLKDGFKTRENELLDKLIKSEKKIKELNNILVKTGQSIQMMHIFSPKPYSFYYTKHKMDFSYENPQYLKQAQKKQQSLYNGKVLLDKYDPSAAYDSKETLQIAQESRLKMKHLNKEIKPINYTKINKLLEVFVSQKAKSREELCLSNTSKTASVSNTVSKPILIRDDEFLDNTSSPSVARKFLNEIKDTIVTLQCVAKSKMSLNVNNWSSTVHQEVHKILKDEIAPIVNQVDIRVINFEKQFLKEEAKFVRDFKSLTKETDESLDMNKVLEYENERLLRAVEPTSKQFLNSTSFLGGLYKFVYGASTRVAQSVAFRRNICFARNLEGVDLLKENHTTNLYTVNLHEMASASPICLMARATLTKSWLRHQRLSHLNFNTIHELTKYDLVTGLPKFKYYKEHLCPLCEQGNSKKNQTLVEAARMMMIFSCASLFLWAEPIATACYTHNCSLIHQRFDKTPYKLINGRKPDISFLHVFGAPCYLENDREEIEKLCAKGDIGFFIGYSATSCAYRVYNQRTRNIMETMNVTFDELSAMAFE</sequence>
<dbReference type="AlphaFoldDB" id="A0A6L2NA92"/>
<evidence type="ECO:0000259" key="2">
    <source>
        <dbReference type="Pfam" id="PF13976"/>
    </source>
</evidence>
<organism evidence="4">
    <name type="scientific">Tanacetum cinerariifolium</name>
    <name type="common">Dalmatian daisy</name>
    <name type="synonym">Chrysanthemum cinerariifolium</name>
    <dbReference type="NCBI Taxonomy" id="118510"/>
    <lineage>
        <taxon>Eukaryota</taxon>
        <taxon>Viridiplantae</taxon>
        <taxon>Streptophyta</taxon>
        <taxon>Embryophyta</taxon>
        <taxon>Tracheophyta</taxon>
        <taxon>Spermatophyta</taxon>
        <taxon>Magnoliopsida</taxon>
        <taxon>eudicotyledons</taxon>
        <taxon>Gunneridae</taxon>
        <taxon>Pentapetalae</taxon>
        <taxon>asterids</taxon>
        <taxon>campanulids</taxon>
        <taxon>Asterales</taxon>
        <taxon>Asteraceae</taxon>
        <taxon>Asteroideae</taxon>
        <taxon>Anthemideae</taxon>
        <taxon>Anthemidinae</taxon>
        <taxon>Tanacetum</taxon>
    </lineage>
</organism>
<dbReference type="InterPro" id="IPR039537">
    <property type="entry name" value="Retrotran_Ty1/copia-like"/>
</dbReference>
<dbReference type="Pfam" id="PF25597">
    <property type="entry name" value="SH3_retrovirus"/>
    <property type="match status" value="1"/>
</dbReference>
<comment type="caution">
    <text evidence="4">The sequence shown here is derived from an EMBL/GenBank/DDBJ whole genome shotgun (WGS) entry which is preliminary data.</text>
</comment>
<dbReference type="PANTHER" id="PTHR42648:SF18">
    <property type="entry name" value="RETROTRANSPOSON, UNCLASSIFIED-LIKE PROTEIN"/>
    <property type="match status" value="1"/>
</dbReference>
<feature type="domain" description="Retroviral polymerase SH3-like" evidence="3">
    <location>
        <begin position="675"/>
        <end position="728"/>
    </location>
</feature>
<dbReference type="EMBL" id="BKCJ010008625">
    <property type="protein sequence ID" value="GEU83146.1"/>
    <property type="molecule type" value="Genomic_DNA"/>
</dbReference>
<feature type="domain" description="GAG-pre-integrase" evidence="2">
    <location>
        <begin position="535"/>
        <end position="605"/>
    </location>
</feature>
<dbReference type="SUPFAM" id="SSF53098">
    <property type="entry name" value="Ribonuclease H-like"/>
    <property type="match status" value="1"/>
</dbReference>
<dbReference type="InterPro" id="IPR057670">
    <property type="entry name" value="SH3_retrovirus"/>
</dbReference>
<reference evidence="4" key="1">
    <citation type="journal article" date="2019" name="Sci. Rep.">
        <title>Draft genome of Tanacetum cinerariifolium, the natural source of mosquito coil.</title>
        <authorList>
            <person name="Yamashiro T."/>
            <person name="Shiraishi A."/>
            <person name="Satake H."/>
            <person name="Nakayama K."/>
        </authorList>
    </citation>
    <scope>NUCLEOTIDE SEQUENCE</scope>
</reference>
<gene>
    <name evidence="4" type="ORF">Tci_055124</name>
</gene>
<protein>
    <submittedName>
        <fullName evidence="4">Integrase, catalytic region, zinc finger, CCHC-type, peptidase aspartic, catalytic</fullName>
    </submittedName>
</protein>
<proteinExistence type="predicted"/>
<evidence type="ECO:0000259" key="3">
    <source>
        <dbReference type="Pfam" id="PF25597"/>
    </source>
</evidence>
<accession>A0A6L2NA92</accession>
<name>A0A6L2NA92_TANCI</name>
<evidence type="ECO:0000313" key="4">
    <source>
        <dbReference type="EMBL" id="GEU83146.1"/>
    </source>
</evidence>
<dbReference type="Pfam" id="PF13976">
    <property type="entry name" value="gag_pre-integrs"/>
    <property type="match status" value="1"/>
</dbReference>
<dbReference type="InterPro" id="IPR025724">
    <property type="entry name" value="GAG-pre-integrase_dom"/>
</dbReference>
<keyword evidence="1" id="KW-0175">Coiled coil</keyword>
<evidence type="ECO:0000256" key="1">
    <source>
        <dbReference type="SAM" id="Coils"/>
    </source>
</evidence>
<feature type="coiled-coil region" evidence="1">
    <location>
        <begin position="98"/>
        <end position="125"/>
    </location>
</feature>
<dbReference type="InterPro" id="IPR012337">
    <property type="entry name" value="RNaseH-like_sf"/>
</dbReference>
<dbReference type="PANTHER" id="PTHR42648">
    <property type="entry name" value="TRANSPOSASE, PUTATIVE-RELATED"/>
    <property type="match status" value="1"/>
</dbReference>